<accession>A0A5C1QG72</accession>
<dbReference type="GO" id="GO:0005829">
    <property type="term" value="C:cytosol"/>
    <property type="evidence" value="ECO:0007669"/>
    <property type="project" value="TreeGrafter"/>
</dbReference>
<sequence>MTTSFLNRIRIVLCHPEGSLNIGAVCRSMENMGISKLTLVGDMSGIDTSQVKMMALHALPIFENARVCDSLNEALSETVMAAGISRRRGKHRKKLSYLPEELASMAAATCSGEMALVFGNEQNGLSDNEMAACTMACHIPGNPKNPSLNLSHAVQLLCYVFFRQAEAGLGDRSPVPLLKIEALADTVESTLKESGYYDKTDRYNTRLFFRDIFARAALSEKEADHLEKVFQKLKHLNLNHKESK</sequence>
<feature type="domain" description="tRNA/rRNA methyltransferase SpoU type" evidence="5">
    <location>
        <begin position="9"/>
        <end position="159"/>
    </location>
</feature>
<dbReference type="CDD" id="cd18093">
    <property type="entry name" value="SpoU-like_TrmJ"/>
    <property type="match status" value="1"/>
</dbReference>
<dbReference type="PIRSF" id="PIRSF004808">
    <property type="entry name" value="LasT"/>
    <property type="match status" value="1"/>
</dbReference>
<evidence type="ECO:0000259" key="5">
    <source>
        <dbReference type="Pfam" id="PF00588"/>
    </source>
</evidence>
<dbReference type="InterPro" id="IPR004384">
    <property type="entry name" value="RNA_MeTrfase_TrmJ/LasT"/>
</dbReference>
<dbReference type="OrthoDB" id="9806346at2"/>
<dbReference type="Proteomes" id="UP000324209">
    <property type="component" value="Chromosome"/>
</dbReference>
<dbReference type="InterPro" id="IPR029026">
    <property type="entry name" value="tRNA_m1G_MTases_N"/>
</dbReference>
<organism evidence="6 7">
    <name type="scientific">Oceanispirochaeta crateris</name>
    <dbReference type="NCBI Taxonomy" id="2518645"/>
    <lineage>
        <taxon>Bacteria</taxon>
        <taxon>Pseudomonadati</taxon>
        <taxon>Spirochaetota</taxon>
        <taxon>Spirochaetia</taxon>
        <taxon>Spirochaetales</taxon>
        <taxon>Spirochaetaceae</taxon>
        <taxon>Oceanispirochaeta</taxon>
    </lineage>
</organism>
<dbReference type="GO" id="GO:0003723">
    <property type="term" value="F:RNA binding"/>
    <property type="evidence" value="ECO:0007669"/>
    <property type="project" value="InterPro"/>
</dbReference>
<keyword evidence="3 6" id="KW-0808">Transferase</keyword>
<dbReference type="EMBL" id="CP036150">
    <property type="protein sequence ID" value="QEN07065.1"/>
    <property type="molecule type" value="Genomic_DNA"/>
</dbReference>
<dbReference type="GO" id="GO:0002128">
    <property type="term" value="P:tRNA nucleoside ribose methylation"/>
    <property type="evidence" value="ECO:0007669"/>
    <property type="project" value="TreeGrafter"/>
</dbReference>
<proteinExistence type="inferred from homology"/>
<dbReference type="KEGG" id="ock:EXM22_03340"/>
<evidence type="ECO:0000256" key="3">
    <source>
        <dbReference type="ARBA" id="ARBA00022679"/>
    </source>
</evidence>
<dbReference type="InterPro" id="IPR001537">
    <property type="entry name" value="SpoU_MeTrfase"/>
</dbReference>
<evidence type="ECO:0000256" key="4">
    <source>
        <dbReference type="ARBA" id="ARBA00022691"/>
    </source>
</evidence>
<keyword evidence="4" id="KW-0949">S-adenosyl-L-methionine</keyword>
<protein>
    <submittedName>
        <fullName evidence="6">RNA methyltransferase</fullName>
    </submittedName>
</protein>
<dbReference type="Pfam" id="PF00588">
    <property type="entry name" value="SpoU_methylase"/>
    <property type="match status" value="1"/>
</dbReference>
<dbReference type="Gene3D" id="1.10.8.590">
    <property type="match status" value="1"/>
</dbReference>
<reference evidence="6 7" key="1">
    <citation type="submission" date="2019-02" db="EMBL/GenBank/DDBJ databases">
        <title>Complete Genome Sequence and Methylome Analysis of free living Spirochaetas.</title>
        <authorList>
            <person name="Fomenkov A."/>
            <person name="Dubinina G."/>
            <person name="Leshcheva N."/>
            <person name="Mikheeva N."/>
            <person name="Grabovich M."/>
            <person name="Vincze T."/>
            <person name="Roberts R.J."/>
        </authorList>
    </citation>
    <scope>NUCLEOTIDE SEQUENCE [LARGE SCALE GENOMIC DNA]</scope>
    <source>
        <strain evidence="6 7">K2</strain>
    </source>
</reference>
<evidence type="ECO:0000256" key="1">
    <source>
        <dbReference type="ARBA" id="ARBA00007228"/>
    </source>
</evidence>
<dbReference type="AlphaFoldDB" id="A0A5C1QG72"/>
<evidence type="ECO:0000256" key="2">
    <source>
        <dbReference type="ARBA" id="ARBA00022603"/>
    </source>
</evidence>
<dbReference type="RefSeq" id="WP_149485147.1">
    <property type="nucleotide sequence ID" value="NZ_CP036150.1"/>
</dbReference>
<comment type="similarity">
    <text evidence="1">Belongs to the class IV-like SAM-binding methyltransferase superfamily. RNA methyltransferase TrmH family.</text>
</comment>
<evidence type="ECO:0000313" key="6">
    <source>
        <dbReference type="EMBL" id="QEN07065.1"/>
    </source>
</evidence>
<gene>
    <name evidence="6" type="ORF">EXM22_03340</name>
</gene>
<evidence type="ECO:0000313" key="7">
    <source>
        <dbReference type="Proteomes" id="UP000324209"/>
    </source>
</evidence>
<dbReference type="PANTHER" id="PTHR42786">
    <property type="entry name" value="TRNA/RRNA METHYLTRANSFERASE"/>
    <property type="match status" value="1"/>
</dbReference>
<keyword evidence="7" id="KW-1185">Reference proteome</keyword>
<dbReference type="PANTHER" id="PTHR42786:SF2">
    <property type="entry name" value="TRNA (CYTIDINE_URIDINE-2'-O-)-METHYLTRANSFERASE TRMJ"/>
    <property type="match status" value="1"/>
</dbReference>
<dbReference type="GO" id="GO:0008173">
    <property type="term" value="F:RNA methyltransferase activity"/>
    <property type="evidence" value="ECO:0007669"/>
    <property type="project" value="InterPro"/>
</dbReference>
<dbReference type="Gene3D" id="3.40.1280.10">
    <property type="match status" value="1"/>
</dbReference>
<keyword evidence="2 6" id="KW-0489">Methyltransferase</keyword>
<name>A0A5C1QG72_9SPIO</name>
<dbReference type="SUPFAM" id="SSF75217">
    <property type="entry name" value="alpha/beta knot"/>
    <property type="match status" value="1"/>
</dbReference>
<dbReference type="InterPro" id="IPR029028">
    <property type="entry name" value="Alpha/beta_knot_MTases"/>
</dbReference>